<dbReference type="EMBL" id="CP036275">
    <property type="protein sequence ID" value="QDU36138.1"/>
    <property type="molecule type" value="Genomic_DNA"/>
</dbReference>
<dbReference type="AlphaFoldDB" id="A0A517Z0Y2"/>
<dbReference type="Proteomes" id="UP000320496">
    <property type="component" value="Chromosome"/>
</dbReference>
<dbReference type="InterPro" id="IPR021471">
    <property type="entry name" value="DUF3124"/>
</dbReference>
<sequence>MPRESDFPDWLLWLLRHPLLTIFVSVAVVLGIPAILALYLDYRIASLEERRAALQAGDRDPSGAVPADLPRDIVAGQTVYVPLYSHVFEGEGRRLELAGTLSVRNTDAKHALTISAVRYYDTSGELVRDYLERPLRLNPLGSTEFLVPQSDTSGGSGANFIVEWVADEPVLVPIIEAVMVGRIGTGVTSFVRAGQVIDEFRTSGDVTTPPEDAPPAQGQ</sequence>
<keyword evidence="3" id="KW-1185">Reference proteome</keyword>
<evidence type="ECO:0000256" key="1">
    <source>
        <dbReference type="SAM" id="Phobius"/>
    </source>
</evidence>
<dbReference type="OrthoDB" id="283474at2"/>
<proteinExistence type="predicted"/>
<keyword evidence="1" id="KW-0812">Transmembrane</keyword>
<keyword evidence="1" id="KW-1133">Transmembrane helix</keyword>
<reference evidence="2 3" key="1">
    <citation type="submission" date="2019-02" db="EMBL/GenBank/DDBJ databases">
        <title>Deep-cultivation of Planctomycetes and their phenomic and genomic characterization uncovers novel biology.</title>
        <authorList>
            <person name="Wiegand S."/>
            <person name="Jogler M."/>
            <person name="Boedeker C."/>
            <person name="Pinto D."/>
            <person name="Vollmers J."/>
            <person name="Rivas-Marin E."/>
            <person name="Kohn T."/>
            <person name="Peeters S.H."/>
            <person name="Heuer A."/>
            <person name="Rast P."/>
            <person name="Oberbeckmann S."/>
            <person name="Bunk B."/>
            <person name="Jeske O."/>
            <person name="Meyerdierks A."/>
            <person name="Storesund J.E."/>
            <person name="Kallscheuer N."/>
            <person name="Luecker S."/>
            <person name="Lage O.M."/>
            <person name="Pohl T."/>
            <person name="Merkel B.J."/>
            <person name="Hornburger P."/>
            <person name="Mueller R.-W."/>
            <person name="Bruemmer F."/>
            <person name="Labrenz M."/>
            <person name="Spormann A.M."/>
            <person name="Op den Camp H."/>
            <person name="Overmann J."/>
            <person name="Amann R."/>
            <person name="Jetten M.S.M."/>
            <person name="Mascher T."/>
            <person name="Medema M.H."/>
            <person name="Devos D.P."/>
            <person name="Kaster A.-K."/>
            <person name="Ovreas L."/>
            <person name="Rohde M."/>
            <person name="Galperin M.Y."/>
            <person name="Jogler C."/>
        </authorList>
    </citation>
    <scope>NUCLEOTIDE SEQUENCE [LARGE SCALE GENOMIC DNA]</scope>
    <source>
        <strain evidence="2 3">Mal4</strain>
    </source>
</reference>
<evidence type="ECO:0000313" key="2">
    <source>
        <dbReference type="EMBL" id="QDU36138.1"/>
    </source>
</evidence>
<gene>
    <name evidence="2" type="ORF">Mal4_04210</name>
</gene>
<dbReference type="RefSeq" id="WP_145366838.1">
    <property type="nucleotide sequence ID" value="NZ_CP036275.1"/>
</dbReference>
<dbReference type="KEGG" id="mri:Mal4_04210"/>
<protein>
    <recommendedName>
        <fullName evidence="4">DUF3124 domain-containing protein</fullName>
    </recommendedName>
</protein>
<feature type="transmembrane region" description="Helical" evidence="1">
    <location>
        <begin position="20"/>
        <end position="40"/>
    </location>
</feature>
<evidence type="ECO:0008006" key="4">
    <source>
        <dbReference type="Google" id="ProtNLM"/>
    </source>
</evidence>
<keyword evidence="1" id="KW-0472">Membrane</keyword>
<accession>A0A517Z0Y2</accession>
<dbReference type="Pfam" id="PF11322">
    <property type="entry name" value="DUF3124"/>
    <property type="match status" value="1"/>
</dbReference>
<organism evidence="2 3">
    <name type="scientific">Maioricimonas rarisocia</name>
    <dbReference type="NCBI Taxonomy" id="2528026"/>
    <lineage>
        <taxon>Bacteria</taxon>
        <taxon>Pseudomonadati</taxon>
        <taxon>Planctomycetota</taxon>
        <taxon>Planctomycetia</taxon>
        <taxon>Planctomycetales</taxon>
        <taxon>Planctomycetaceae</taxon>
        <taxon>Maioricimonas</taxon>
    </lineage>
</organism>
<evidence type="ECO:0000313" key="3">
    <source>
        <dbReference type="Proteomes" id="UP000320496"/>
    </source>
</evidence>
<name>A0A517Z0Y2_9PLAN</name>